<organism evidence="2 3">
    <name type="scientific">Escallonia herrerae</name>
    <dbReference type="NCBI Taxonomy" id="1293975"/>
    <lineage>
        <taxon>Eukaryota</taxon>
        <taxon>Viridiplantae</taxon>
        <taxon>Streptophyta</taxon>
        <taxon>Embryophyta</taxon>
        <taxon>Tracheophyta</taxon>
        <taxon>Spermatophyta</taxon>
        <taxon>Magnoliopsida</taxon>
        <taxon>eudicotyledons</taxon>
        <taxon>Gunneridae</taxon>
        <taxon>Pentapetalae</taxon>
        <taxon>asterids</taxon>
        <taxon>campanulids</taxon>
        <taxon>Escalloniales</taxon>
        <taxon>Escalloniaceae</taxon>
        <taxon>Escallonia</taxon>
    </lineage>
</organism>
<dbReference type="InterPro" id="IPR031107">
    <property type="entry name" value="Small_HSP"/>
</dbReference>
<gene>
    <name evidence="2" type="ORF">RJ639_018136</name>
</gene>
<name>A0AA88VAC8_9ASTE</name>
<sequence length="108" mass="12432">MSMVPHYHGGRRGGVFDPFSMDIWDPVKDFNHHTRAKDTSSFANTYIDWKETLEAHIFKADLSRIKKDKVKVEVEDDKGASDKRLPEHVRMDEIKASMEHGFLGNTEA</sequence>
<comment type="caution">
    <text evidence="2">The sequence shown here is derived from an EMBL/GenBank/DDBJ whole genome shotgun (WGS) entry which is preliminary data.</text>
</comment>
<proteinExistence type="predicted"/>
<evidence type="ECO:0000313" key="3">
    <source>
        <dbReference type="Proteomes" id="UP001188597"/>
    </source>
</evidence>
<accession>A0AA88VAC8</accession>
<reference evidence="2" key="1">
    <citation type="submission" date="2022-12" db="EMBL/GenBank/DDBJ databases">
        <title>Draft genome assemblies for two species of Escallonia (Escalloniales).</title>
        <authorList>
            <person name="Chanderbali A."/>
            <person name="Dervinis C."/>
            <person name="Anghel I."/>
            <person name="Soltis D."/>
            <person name="Soltis P."/>
            <person name="Zapata F."/>
        </authorList>
    </citation>
    <scope>NUCLEOTIDE SEQUENCE</scope>
    <source>
        <strain evidence="2">UCBG64.0493</strain>
        <tissue evidence="2">Leaf</tissue>
    </source>
</reference>
<protein>
    <submittedName>
        <fullName evidence="2">Uncharacterized protein</fullName>
    </submittedName>
</protein>
<dbReference type="PANTHER" id="PTHR11527">
    <property type="entry name" value="HEAT-SHOCK PROTEIN 20 FAMILY MEMBER"/>
    <property type="match status" value="1"/>
</dbReference>
<evidence type="ECO:0000313" key="2">
    <source>
        <dbReference type="EMBL" id="KAK3003384.1"/>
    </source>
</evidence>
<dbReference type="Gene3D" id="2.60.40.790">
    <property type="match status" value="1"/>
</dbReference>
<dbReference type="SUPFAM" id="SSF49764">
    <property type="entry name" value="HSP20-like chaperones"/>
    <property type="match status" value="1"/>
</dbReference>
<dbReference type="AlphaFoldDB" id="A0AA88VAC8"/>
<dbReference type="EMBL" id="JAVXUP010002427">
    <property type="protein sequence ID" value="KAK3003384.1"/>
    <property type="molecule type" value="Genomic_DNA"/>
</dbReference>
<dbReference type="Proteomes" id="UP001188597">
    <property type="component" value="Unassembled WGS sequence"/>
</dbReference>
<keyword evidence="3" id="KW-1185">Reference proteome</keyword>
<keyword evidence="1" id="KW-0346">Stress response</keyword>
<dbReference type="InterPro" id="IPR008978">
    <property type="entry name" value="HSP20-like_chaperone"/>
</dbReference>
<evidence type="ECO:0000256" key="1">
    <source>
        <dbReference type="ARBA" id="ARBA00023016"/>
    </source>
</evidence>